<organism evidence="3 4">
    <name type="scientific">Acipenser oxyrinchus oxyrinchus</name>
    <dbReference type="NCBI Taxonomy" id="40147"/>
    <lineage>
        <taxon>Eukaryota</taxon>
        <taxon>Metazoa</taxon>
        <taxon>Chordata</taxon>
        <taxon>Craniata</taxon>
        <taxon>Vertebrata</taxon>
        <taxon>Euteleostomi</taxon>
        <taxon>Actinopterygii</taxon>
        <taxon>Chondrostei</taxon>
        <taxon>Acipenseriformes</taxon>
        <taxon>Acipenseridae</taxon>
        <taxon>Acipenser</taxon>
    </lineage>
</organism>
<feature type="compositionally biased region" description="Polar residues" evidence="1">
    <location>
        <begin position="150"/>
        <end position="164"/>
    </location>
</feature>
<feature type="compositionally biased region" description="Basic and acidic residues" evidence="1">
    <location>
        <begin position="29"/>
        <end position="58"/>
    </location>
</feature>
<feature type="chain" id="PRO_5042266407" evidence="2">
    <location>
        <begin position="17"/>
        <end position="314"/>
    </location>
</feature>
<comment type="caution">
    <text evidence="3">The sequence shown here is derived from an EMBL/GenBank/DDBJ whole genome shotgun (WGS) entry which is preliminary data.</text>
</comment>
<feature type="compositionally biased region" description="Polar residues" evidence="1">
    <location>
        <begin position="301"/>
        <end position="314"/>
    </location>
</feature>
<evidence type="ECO:0000256" key="1">
    <source>
        <dbReference type="SAM" id="MobiDB-lite"/>
    </source>
</evidence>
<keyword evidence="4" id="KW-1185">Reference proteome</keyword>
<feature type="compositionally biased region" description="Acidic residues" evidence="1">
    <location>
        <begin position="59"/>
        <end position="74"/>
    </location>
</feature>
<dbReference type="AlphaFoldDB" id="A0AAD8LUP3"/>
<feature type="compositionally biased region" description="Low complexity" evidence="1">
    <location>
        <begin position="200"/>
        <end position="214"/>
    </location>
</feature>
<feature type="compositionally biased region" description="Low complexity" evidence="1">
    <location>
        <begin position="231"/>
        <end position="241"/>
    </location>
</feature>
<sequence>MNTTILIFFLLGTAYCLPMSRYQQSSEEQESKSASEENSPSRESSKQTEDSKSDKSSDSDDSDETDENDRDESTEISTTAEATITELPAESTTLYTFTTASARGDNLANDITFYKKTAKFVNSNKIYKGLDPYKFHGTDKAAESLKLVSKPQSGGKNTASSFSSKDAKAEDKVLKEKLSKAVHVTDDLADEDSSTPEVESQGLDSLSSSQGSDSGILAGDSVEATTRQAVSQDSDNSSQQDTAPSQEDNSPEQSPEEDDTSKNEDSDNSEQRSEEQQATSTPKEDSNSDESNESLERSSQEDNNNGDAQSQKQK</sequence>
<accession>A0AAD8LUP3</accession>
<name>A0AAD8LUP3_ACIOX</name>
<feature type="compositionally biased region" description="Low complexity" evidence="1">
    <location>
        <begin position="75"/>
        <end position="86"/>
    </location>
</feature>
<feature type="compositionally biased region" description="Basic and acidic residues" evidence="1">
    <location>
        <begin position="260"/>
        <end position="275"/>
    </location>
</feature>
<protein>
    <submittedName>
        <fullName evidence="3">Dentin sialophosphoprotein-like isoform X1</fullName>
    </submittedName>
</protein>
<proteinExistence type="predicted"/>
<evidence type="ECO:0000313" key="4">
    <source>
        <dbReference type="Proteomes" id="UP001230051"/>
    </source>
</evidence>
<reference evidence="3" key="1">
    <citation type="submission" date="2022-02" db="EMBL/GenBank/DDBJ databases">
        <title>Atlantic sturgeon de novo genome assembly.</title>
        <authorList>
            <person name="Stock M."/>
            <person name="Klopp C."/>
            <person name="Guiguen Y."/>
            <person name="Cabau C."/>
            <person name="Parinello H."/>
            <person name="Santidrian Yebra-Pimentel E."/>
            <person name="Kuhl H."/>
            <person name="Dirks R.P."/>
            <person name="Guessner J."/>
            <person name="Wuertz S."/>
            <person name="Du K."/>
            <person name="Schartl M."/>
        </authorList>
    </citation>
    <scope>NUCLEOTIDE SEQUENCE</scope>
    <source>
        <strain evidence="3">STURGEONOMICS-FGT-2020</strain>
        <tissue evidence="3">Whole blood</tissue>
    </source>
</reference>
<evidence type="ECO:0000313" key="3">
    <source>
        <dbReference type="EMBL" id="KAK1174749.1"/>
    </source>
</evidence>
<gene>
    <name evidence="3" type="ORF">AOXY_G2321</name>
</gene>
<feature type="region of interest" description="Disordered" evidence="1">
    <location>
        <begin position="21"/>
        <end position="87"/>
    </location>
</feature>
<keyword evidence="2" id="KW-0732">Signal</keyword>
<dbReference type="EMBL" id="JAGXEW010000002">
    <property type="protein sequence ID" value="KAK1174749.1"/>
    <property type="molecule type" value="Genomic_DNA"/>
</dbReference>
<evidence type="ECO:0000256" key="2">
    <source>
        <dbReference type="SAM" id="SignalP"/>
    </source>
</evidence>
<feature type="compositionally biased region" description="Basic and acidic residues" evidence="1">
    <location>
        <begin position="165"/>
        <end position="186"/>
    </location>
</feature>
<feature type="region of interest" description="Disordered" evidence="1">
    <location>
        <begin position="146"/>
        <end position="314"/>
    </location>
</feature>
<feature type="signal peptide" evidence="2">
    <location>
        <begin position="1"/>
        <end position="16"/>
    </location>
</feature>
<dbReference type="Proteomes" id="UP001230051">
    <property type="component" value="Unassembled WGS sequence"/>
</dbReference>
<feature type="compositionally biased region" description="Polar residues" evidence="1">
    <location>
        <begin position="242"/>
        <end position="253"/>
    </location>
</feature>